<sequence length="146" mass="16243">MLSANLLVATLMVGLTTITHLVFLTGLTWLMQKRKVGEDAGQHFAKPSVVIVLVVFGLFAAHSVEIWMYALLYDLLGLFDTFETSLYFSTSTFTTVGFGEVVAGPKWRLLTAIESANGFILIGWSTAFLIGLTARLRAVEHRWMQR</sequence>
<feature type="transmembrane region" description="Helical" evidence="1">
    <location>
        <begin position="50"/>
        <end position="72"/>
    </location>
</feature>
<evidence type="ECO:0000313" key="3">
    <source>
        <dbReference type="EMBL" id="VAV97953.1"/>
    </source>
</evidence>
<dbReference type="SUPFAM" id="SSF81324">
    <property type="entry name" value="Voltage-gated potassium channels"/>
    <property type="match status" value="1"/>
</dbReference>
<feature type="transmembrane region" description="Helical" evidence="1">
    <location>
        <begin position="116"/>
        <end position="136"/>
    </location>
</feature>
<reference evidence="3" key="1">
    <citation type="submission" date="2018-06" db="EMBL/GenBank/DDBJ databases">
        <authorList>
            <person name="Zhirakovskaya E."/>
        </authorList>
    </citation>
    <scope>NUCLEOTIDE SEQUENCE</scope>
</reference>
<name>A0A3B0SNE2_9ZZZZ</name>
<protein>
    <recommendedName>
        <fullName evidence="2">Potassium channel domain-containing protein</fullName>
    </recommendedName>
</protein>
<keyword evidence="1" id="KW-0812">Transmembrane</keyword>
<feature type="domain" description="Potassium channel" evidence="2">
    <location>
        <begin position="69"/>
        <end position="130"/>
    </location>
</feature>
<keyword evidence="1" id="KW-1133">Transmembrane helix</keyword>
<proteinExistence type="predicted"/>
<dbReference type="Pfam" id="PF07885">
    <property type="entry name" value="Ion_trans_2"/>
    <property type="match status" value="1"/>
</dbReference>
<dbReference type="EMBL" id="UOEE01000253">
    <property type="protein sequence ID" value="VAV97953.1"/>
    <property type="molecule type" value="Genomic_DNA"/>
</dbReference>
<dbReference type="AlphaFoldDB" id="A0A3B0SNE2"/>
<gene>
    <name evidence="3" type="ORF">MNBD_ALPHA06-1069</name>
</gene>
<evidence type="ECO:0000259" key="2">
    <source>
        <dbReference type="Pfam" id="PF07885"/>
    </source>
</evidence>
<organism evidence="3">
    <name type="scientific">hydrothermal vent metagenome</name>
    <dbReference type="NCBI Taxonomy" id="652676"/>
    <lineage>
        <taxon>unclassified sequences</taxon>
        <taxon>metagenomes</taxon>
        <taxon>ecological metagenomes</taxon>
    </lineage>
</organism>
<feature type="transmembrane region" description="Helical" evidence="1">
    <location>
        <begin position="6"/>
        <end position="30"/>
    </location>
</feature>
<dbReference type="Gene3D" id="1.10.287.70">
    <property type="match status" value="1"/>
</dbReference>
<keyword evidence="1" id="KW-0472">Membrane</keyword>
<accession>A0A3B0SNE2</accession>
<dbReference type="InterPro" id="IPR013099">
    <property type="entry name" value="K_chnl_dom"/>
</dbReference>
<evidence type="ECO:0000256" key="1">
    <source>
        <dbReference type="SAM" id="Phobius"/>
    </source>
</evidence>